<dbReference type="RefSeq" id="WP_218995982.1">
    <property type="nucleotide sequence ID" value="NZ_JAHVXU010000014.1"/>
</dbReference>
<comment type="caution">
    <text evidence="3">The sequence shown here is derived from an EMBL/GenBank/DDBJ whole genome shotgun (WGS) entry which is preliminary data.</text>
</comment>
<dbReference type="InterPro" id="IPR004302">
    <property type="entry name" value="Cellulose/chitin-bd_N"/>
</dbReference>
<keyword evidence="4" id="KW-1185">Reference proteome</keyword>
<name>A0ABS6VI91_9GAMM</name>
<dbReference type="PROSITE" id="PS50853">
    <property type="entry name" value="FN3"/>
    <property type="match status" value="2"/>
</dbReference>
<dbReference type="EMBL" id="JAHVXZ010000012">
    <property type="protein sequence ID" value="MBW1259058.1"/>
    <property type="molecule type" value="Genomic_DNA"/>
</dbReference>
<accession>A0ABS6VI91</accession>
<dbReference type="Proteomes" id="UP001197236">
    <property type="component" value="Unassembled WGS sequence"/>
</dbReference>
<dbReference type="Pfam" id="PF00041">
    <property type="entry name" value="fn3"/>
    <property type="match status" value="2"/>
</dbReference>
<keyword evidence="3" id="KW-0560">Oxidoreductase</keyword>
<dbReference type="InterPro" id="IPR051024">
    <property type="entry name" value="GlcNAc_Chitin_IntDeg"/>
</dbReference>
<dbReference type="GO" id="GO:0004497">
    <property type="term" value="F:monooxygenase activity"/>
    <property type="evidence" value="ECO:0007669"/>
    <property type="project" value="UniProtKB-KW"/>
</dbReference>
<dbReference type="CDD" id="cd21177">
    <property type="entry name" value="LPMO_AA10"/>
    <property type="match status" value="1"/>
</dbReference>
<dbReference type="SMART" id="SM00495">
    <property type="entry name" value="ChtBD3"/>
    <property type="match status" value="1"/>
</dbReference>
<dbReference type="Pfam" id="PF03067">
    <property type="entry name" value="LPMO_10"/>
    <property type="match status" value="1"/>
</dbReference>
<organism evidence="3 4">
    <name type="scientific">Pantoea allii</name>
    <dbReference type="NCBI Taxonomy" id="574096"/>
    <lineage>
        <taxon>Bacteria</taxon>
        <taxon>Pseudomonadati</taxon>
        <taxon>Pseudomonadota</taxon>
        <taxon>Gammaproteobacteria</taxon>
        <taxon>Enterobacterales</taxon>
        <taxon>Erwiniaceae</taxon>
        <taxon>Pantoea</taxon>
    </lineage>
</organism>
<keyword evidence="3" id="KW-0503">Monooxygenase</keyword>
<evidence type="ECO:0000313" key="3">
    <source>
        <dbReference type="EMBL" id="MBW1259058.1"/>
    </source>
</evidence>
<dbReference type="InterPro" id="IPR003961">
    <property type="entry name" value="FN3_dom"/>
</dbReference>
<proteinExistence type="predicted"/>
<dbReference type="SMART" id="SM00060">
    <property type="entry name" value="FN3"/>
    <property type="match status" value="2"/>
</dbReference>
<dbReference type="InterPro" id="IPR003610">
    <property type="entry name" value="CBM5/12"/>
</dbReference>
<evidence type="ECO:0000259" key="2">
    <source>
        <dbReference type="PROSITE" id="PS50853"/>
    </source>
</evidence>
<reference evidence="3 4" key="1">
    <citation type="submission" date="2021-07" db="EMBL/GenBank/DDBJ databases">
        <title>A novel phosphonate cluster across the Pantoea species complex is important for pathogenicity in onion.</title>
        <authorList>
            <person name="Zhao M."/>
            <person name="Stice S."/>
            <person name="Shin G.Y."/>
            <person name="Coutinho T."/>
            <person name="Gitaitis R."/>
            <person name="Kvitko B."/>
            <person name="Dutta B."/>
        </authorList>
    </citation>
    <scope>NUCLEOTIDE SEQUENCE [LARGE SCALE GENOMIC DNA]</scope>
    <source>
        <strain evidence="3 4">BD 382</strain>
    </source>
</reference>
<protein>
    <submittedName>
        <fullName evidence="3">Lytic polysaccharide monooxygenase</fullName>
    </submittedName>
</protein>
<dbReference type="Pfam" id="PF02839">
    <property type="entry name" value="CBM_5_12"/>
    <property type="match status" value="1"/>
</dbReference>
<dbReference type="CDD" id="cd00063">
    <property type="entry name" value="FN3"/>
    <property type="match status" value="2"/>
</dbReference>
<evidence type="ECO:0000313" key="4">
    <source>
        <dbReference type="Proteomes" id="UP001197236"/>
    </source>
</evidence>
<dbReference type="PANTHER" id="PTHR34823:SF1">
    <property type="entry name" value="CHITIN-BINDING TYPE-4 DOMAIN-CONTAINING PROTEIN"/>
    <property type="match status" value="1"/>
</dbReference>
<gene>
    <name evidence="3" type="ORF">KYI95_17915</name>
</gene>
<evidence type="ECO:0000256" key="1">
    <source>
        <dbReference type="ARBA" id="ARBA00022729"/>
    </source>
</evidence>
<feature type="domain" description="Fibronectin type-III" evidence="2">
    <location>
        <begin position="308"/>
        <end position="395"/>
    </location>
</feature>
<dbReference type="PANTHER" id="PTHR34823">
    <property type="entry name" value="GLCNAC-BINDING PROTEIN A"/>
    <property type="match status" value="1"/>
</dbReference>
<dbReference type="CDD" id="cd12214">
    <property type="entry name" value="ChiA1_BD"/>
    <property type="match status" value="1"/>
</dbReference>
<feature type="domain" description="Fibronectin type-III" evidence="2">
    <location>
        <begin position="216"/>
        <end position="299"/>
    </location>
</feature>
<keyword evidence="1" id="KW-0732">Signal</keyword>
<sequence>MKNIISKPKEGLSSRHGHVFSPKSRAYFAWEKGQIDDGMLNQREAGKFFPAKLSGLADPVAPTDVYSALPPRDGEIASANQGNARFLDQPGSDWPKHDVISSQLLPVRWHYSAVHVTRRWNYFITRKDWNPDLPLSREQFDEKPFFSVELTEQPFWSHGDALTPPNPTEHMLMLPERRGYHVLLAVWEIANTGNAFYQVIDLNFTDSTISLPPPAAPEALRVKGVTGNTISLTWSAPSVAVAYYTIYRDGVFADRVKAMEFTDSGLKEDTEYTYEVTSVDMSGTESARSHALTVRTQSSAAIDHPPSAPENLHCMQVTTNSISLMWSPSQSPVAIQCYILHRDGQVIARTPASQLTYVDSNLQEGTTYHYYVVAQNENGCLSAPGNQLAMTTERTSTTTPDPAPHRKWALRSTFSAGEIVSHNGSLWQCIQTHVAYSPEWAPGASDSATLWRLIKA</sequence>